<comment type="subunit">
    <text evidence="10">Homodimer. May form heterooligomers with other PACSINs. Interacts (via SH3 domain) with DNM1, SYNJ1 and WASL. Interacts with TRPV4.</text>
</comment>
<dbReference type="Ensembl" id="ENSSFOT00015013926.2">
    <property type="protein sequence ID" value="ENSSFOP00015013756.2"/>
    <property type="gene ID" value="ENSSFOG00015032091.1"/>
</dbReference>
<evidence type="ECO:0000256" key="11">
    <source>
        <dbReference type="PROSITE-ProRule" id="PRU00192"/>
    </source>
</evidence>
<dbReference type="GeneTree" id="ENSGT00950000182973"/>
<name>A0A8C9RCB8_SCLFO</name>
<evidence type="ECO:0000256" key="2">
    <source>
        <dbReference type="ARBA" id="ARBA00004496"/>
    </source>
</evidence>
<keyword evidence="7 12" id="KW-0175">Coiled coil</keyword>
<dbReference type="InterPro" id="IPR001060">
    <property type="entry name" value="FCH_dom"/>
</dbReference>
<dbReference type="SMART" id="SM00326">
    <property type="entry name" value="SH3"/>
    <property type="match status" value="1"/>
</dbReference>
<dbReference type="InterPro" id="IPR031160">
    <property type="entry name" value="F_BAR_dom"/>
</dbReference>
<feature type="domain" description="SH3" evidence="14">
    <location>
        <begin position="330"/>
        <end position="390"/>
    </location>
</feature>
<keyword evidence="8" id="KW-0472">Membrane</keyword>
<dbReference type="PROSITE" id="PS51741">
    <property type="entry name" value="F_BAR"/>
    <property type="match status" value="1"/>
</dbReference>
<gene>
    <name evidence="16" type="primary">si:ch211-51c14.1</name>
</gene>
<protein>
    <submittedName>
        <fullName evidence="16">Zgc:91999</fullName>
    </submittedName>
</protein>
<evidence type="ECO:0000256" key="5">
    <source>
        <dbReference type="ARBA" id="ARBA00022490"/>
    </source>
</evidence>
<comment type="function">
    <text evidence="9">Plays a role in endocytosis and regulates internalization of plasma membrane proteins. Overexpression impairs internalization of SLC2A1/GLUT1 and TRPV4 and increases the levels of SLC2A1/GLUT1 and TRPV4 at the cell membrane. Inhibits the TRPV4 calcium channel activity.</text>
</comment>
<keyword evidence="4" id="KW-1003">Cell membrane</keyword>
<dbReference type="AlphaFoldDB" id="A0A8C9RCB8"/>
<feature type="region of interest" description="Disordered" evidence="13">
    <location>
        <begin position="166"/>
        <end position="188"/>
    </location>
</feature>
<keyword evidence="6" id="KW-0597">Phosphoprotein</keyword>
<evidence type="ECO:0000313" key="16">
    <source>
        <dbReference type="Ensembl" id="ENSSFOP00015013756.2"/>
    </source>
</evidence>
<dbReference type="Pfam" id="PF00611">
    <property type="entry name" value="FCH"/>
    <property type="match status" value="1"/>
</dbReference>
<dbReference type="SMART" id="SM00055">
    <property type="entry name" value="FCH"/>
    <property type="match status" value="1"/>
</dbReference>
<evidence type="ECO:0000259" key="15">
    <source>
        <dbReference type="PROSITE" id="PS51741"/>
    </source>
</evidence>
<dbReference type="PANTHER" id="PTHR23065:SF22">
    <property type="entry name" value="PROTEIN KINASE C AND CASEIN KINASE SUBSTRATE IN NEURONS PROTEIN 3"/>
    <property type="match status" value="1"/>
</dbReference>
<evidence type="ECO:0000256" key="10">
    <source>
        <dbReference type="ARBA" id="ARBA00064966"/>
    </source>
</evidence>
<dbReference type="GO" id="GO:0005543">
    <property type="term" value="F:phospholipid binding"/>
    <property type="evidence" value="ECO:0007669"/>
    <property type="project" value="TreeGrafter"/>
</dbReference>
<keyword evidence="17" id="KW-1185">Reference proteome</keyword>
<dbReference type="GO" id="GO:0030100">
    <property type="term" value="P:regulation of endocytosis"/>
    <property type="evidence" value="ECO:0007669"/>
    <property type="project" value="TreeGrafter"/>
</dbReference>
<dbReference type="Pfam" id="PF00018">
    <property type="entry name" value="SH3_1"/>
    <property type="match status" value="1"/>
</dbReference>
<evidence type="ECO:0000256" key="13">
    <source>
        <dbReference type="SAM" id="MobiDB-lite"/>
    </source>
</evidence>
<dbReference type="PANTHER" id="PTHR23065">
    <property type="entry name" value="PROLINE-SERINE-THREONINE PHOSPHATASE INTERACTING PROTEIN 1"/>
    <property type="match status" value="1"/>
</dbReference>
<organism evidence="16 17">
    <name type="scientific">Scleropages formosus</name>
    <name type="common">Asian bonytongue</name>
    <name type="synonym">Osteoglossum formosum</name>
    <dbReference type="NCBI Taxonomy" id="113540"/>
    <lineage>
        <taxon>Eukaryota</taxon>
        <taxon>Metazoa</taxon>
        <taxon>Chordata</taxon>
        <taxon>Craniata</taxon>
        <taxon>Vertebrata</taxon>
        <taxon>Euteleostomi</taxon>
        <taxon>Actinopterygii</taxon>
        <taxon>Neopterygii</taxon>
        <taxon>Teleostei</taxon>
        <taxon>Osteoglossocephala</taxon>
        <taxon>Osteoglossomorpha</taxon>
        <taxon>Osteoglossiformes</taxon>
        <taxon>Osteoglossidae</taxon>
        <taxon>Scleropages</taxon>
    </lineage>
</organism>
<keyword evidence="5" id="KW-0963">Cytoplasm</keyword>
<dbReference type="SUPFAM" id="SSF50044">
    <property type="entry name" value="SH3-domain"/>
    <property type="match status" value="1"/>
</dbReference>
<evidence type="ECO:0000256" key="9">
    <source>
        <dbReference type="ARBA" id="ARBA00055545"/>
    </source>
</evidence>
<dbReference type="Gene3D" id="2.30.30.40">
    <property type="entry name" value="SH3 Domains"/>
    <property type="match status" value="1"/>
</dbReference>
<dbReference type="PROSITE" id="PS50002">
    <property type="entry name" value="SH3"/>
    <property type="match status" value="1"/>
</dbReference>
<keyword evidence="3 11" id="KW-0728">SH3 domain</keyword>
<dbReference type="InterPro" id="IPR027267">
    <property type="entry name" value="AH/BAR_dom_sf"/>
</dbReference>
<evidence type="ECO:0000256" key="1">
    <source>
        <dbReference type="ARBA" id="ARBA00004413"/>
    </source>
</evidence>
<evidence type="ECO:0000256" key="6">
    <source>
        <dbReference type="ARBA" id="ARBA00022553"/>
    </source>
</evidence>
<dbReference type="Gene3D" id="1.20.1270.60">
    <property type="entry name" value="Arfaptin homology (AH) domain/BAR domain"/>
    <property type="match status" value="1"/>
</dbReference>
<evidence type="ECO:0000256" key="8">
    <source>
        <dbReference type="ARBA" id="ARBA00023136"/>
    </source>
</evidence>
<evidence type="ECO:0000259" key="14">
    <source>
        <dbReference type="PROSITE" id="PS50002"/>
    </source>
</evidence>
<dbReference type="Proteomes" id="UP000694397">
    <property type="component" value="Chromosome 8"/>
</dbReference>
<dbReference type="PRINTS" id="PR00452">
    <property type="entry name" value="SH3DOMAIN"/>
</dbReference>
<dbReference type="GO" id="GO:0005768">
    <property type="term" value="C:endosome"/>
    <property type="evidence" value="ECO:0007669"/>
    <property type="project" value="TreeGrafter"/>
</dbReference>
<reference evidence="16" key="2">
    <citation type="submission" date="2025-08" db="UniProtKB">
        <authorList>
            <consortium name="Ensembl"/>
        </authorList>
    </citation>
    <scope>IDENTIFICATION</scope>
</reference>
<reference evidence="16" key="3">
    <citation type="submission" date="2025-09" db="UniProtKB">
        <authorList>
            <consortium name="Ensembl"/>
        </authorList>
    </citation>
    <scope>IDENTIFICATION</scope>
</reference>
<dbReference type="GO" id="GO:0007010">
    <property type="term" value="P:cytoskeleton organization"/>
    <property type="evidence" value="ECO:0007669"/>
    <property type="project" value="TreeGrafter"/>
</dbReference>
<dbReference type="GO" id="GO:0097320">
    <property type="term" value="P:plasma membrane tubulation"/>
    <property type="evidence" value="ECO:0007669"/>
    <property type="project" value="TreeGrafter"/>
</dbReference>
<dbReference type="InterPro" id="IPR036028">
    <property type="entry name" value="SH3-like_dom_sf"/>
</dbReference>
<evidence type="ECO:0000256" key="12">
    <source>
        <dbReference type="PROSITE-ProRule" id="PRU01077"/>
    </source>
</evidence>
<dbReference type="GO" id="GO:0005886">
    <property type="term" value="C:plasma membrane"/>
    <property type="evidence" value="ECO:0007669"/>
    <property type="project" value="UniProtKB-SubCell"/>
</dbReference>
<dbReference type="InterPro" id="IPR001452">
    <property type="entry name" value="SH3_domain"/>
</dbReference>
<accession>A0A8C9RCB8</accession>
<evidence type="ECO:0000256" key="3">
    <source>
        <dbReference type="ARBA" id="ARBA00022443"/>
    </source>
</evidence>
<dbReference type="FunFam" id="2.30.30.40:FF:000014">
    <property type="entry name" value="Kinase C and casein kinase substrate in neurons protein"/>
    <property type="match status" value="1"/>
</dbReference>
<feature type="region of interest" description="Disordered" evidence="13">
    <location>
        <begin position="304"/>
        <end position="327"/>
    </location>
</feature>
<dbReference type="OrthoDB" id="10255128at2759"/>
<dbReference type="CDD" id="cd07655">
    <property type="entry name" value="F-BAR_PACSIN"/>
    <property type="match status" value="1"/>
</dbReference>
<reference evidence="16 17" key="1">
    <citation type="submission" date="2019-04" db="EMBL/GenBank/DDBJ databases">
        <authorList>
            <consortium name="Wellcome Sanger Institute Data Sharing"/>
        </authorList>
    </citation>
    <scope>NUCLEOTIDE SEQUENCE [LARGE SCALE GENOMIC DNA]</scope>
</reference>
<evidence type="ECO:0000313" key="17">
    <source>
        <dbReference type="Proteomes" id="UP000694397"/>
    </source>
</evidence>
<feature type="domain" description="F-BAR" evidence="15">
    <location>
        <begin position="12"/>
        <end position="282"/>
    </location>
</feature>
<sequence>MLALPEESTPVEGTRDSFWMPGKYVRTVRRTSDTYEACDLVVACFQERARVERSYAQQLSQWSSKWKPEVDASPLYGSLLRAWQCFLTSAERLSELHSSICRSLVSEDCDRVKTWQKETFHKKMCKGFRESQDLETGFTRAQKPWVRKLKKLEKARSAYHGACRKEQAARKRVAHTQGNPDVPMEKQKRAQEESELASLQVAKARAHYEKVLEEVTRYTPCYMEEMESVFDQSQEEERKRMSFLKQAFLSIHRHLNVTDNESVKAVYDELHRAIMSISERDDLRWWRSVQGPDMDTRWPQLQEWSPEAQLDTGVPKQDRRRAAPDKSMVPGAVRVRALFDFVGQEADELSFKAGEEILRTQEEDDRGWSRGVTDAGKEGFYPANYVQTIH</sequence>
<comment type="subcellular location">
    <subcellularLocation>
        <location evidence="1">Cell membrane</location>
        <topology evidence="1">Peripheral membrane protein</topology>
        <orientation evidence="1">Cytoplasmic side</orientation>
    </subcellularLocation>
    <subcellularLocation>
        <location evidence="2">Cytoplasm</location>
    </subcellularLocation>
</comment>
<evidence type="ECO:0000256" key="7">
    <source>
        <dbReference type="ARBA" id="ARBA00023054"/>
    </source>
</evidence>
<evidence type="ECO:0000256" key="4">
    <source>
        <dbReference type="ARBA" id="ARBA00022475"/>
    </source>
</evidence>
<dbReference type="FunFam" id="1.20.1270.60:FF:000009">
    <property type="entry name" value="Protein kinase C and casein kinase substrate in neurons 2"/>
    <property type="match status" value="1"/>
</dbReference>
<dbReference type="SUPFAM" id="SSF103657">
    <property type="entry name" value="BAR/IMD domain-like"/>
    <property type="match status" value="1"/>
</dbReference>
<proteinExistence type="predicted"/>